<reference evidence="2" key="1">
    <citation type="submission" date="2021-01" db="EMBL/GenBank/DDBJ databases">
        <authorList>
            <consortium name="Genoscope - CEA"/>
            <person name="William W."/>
        </authorList>
    </citation>
    <scope>NUCLEOTIDE SEQUENCE</scope>
</reference>
<name>A0A8S1V873_PAROT</name>
<dbReference type="Proteomes" id="UP000683925">
    <property type="component" value="Unassembled WGS sequence"/>
</dbReference>
<dbReference type="OrthoDB" id="321504at2759"/>
<protein>
    <submittedName>
        <fullName evidence="2">Uncharacterized protein</fullName>
    </submittedName>
</protein>
<evidence type="ECO:0000256" key="1">
    <source>
        <dbReference type="SAM" id="Coils"/>
    </source>
</evidence>
<keyword evidence="1" id="KW-0175">Coiled coil</keyword>
<dbReference type="AlphaFoldDB" id="A0A8S1V873"/>
<accession>A0A8S1V873</accession>
<proteinExistence type="predicted"/>
<evidence type="ECO:0000313" key="3">
    <source>
        <dbReference type="EMBL" id="CAD8172667.1"/>
    </source>
</evidence>
<sequence>MDQGNNFQIYYNNKFEAYPIQDYHALIEELEKKYDGKCLLFDWLSDNLVTPQNLVLYRKLILCRIKEIPILLKKIQEYDEELKQLTMDQQLQQENTEKQNTILGKAIFEKSVEGSEIKEQAKKLEKDNKALLQKVKELNAKEYKIQQLITQSQDFSNQIGNLNCARKNLQSENDKLSKENSQLIQFKLKSEQLDKDLQNLELEQRVQKIQNDELRIQLQEEVRFSQLQSEQLQNELKQSKEVIENLKIESEKLQIELLESKGQVNYQDKSSDDQQKLSQKQEQNVCDDVANFYTDEQQQEDKQIYGNQIKFQESIIKKILDEMHLIRQITLRNDKSSTFQQSNQFEVLQITLNEQQFQKCINEKNFFFRQNCIDKKRYDAQNIQDDQISISVNGQQVIIMKLHKLSIYEYEAIDIILNKLIVQAYFKIFQRDFQKNSKQQNWNLKIPRQFLVKDEFNNYYIYQECLQMQIKNFIPFSTTSPIEQYITQFFRHCYLATNKNLALTECQYGENNKNAEIVITNIIIHSNYLKGFSCFDLGKTKIEEFEEMLKSPGGTSQQLWSYELQDLATKVWNEQQQY</sequence>
<gene>
    <name evidence="2" type="ORF">POCTA_138.1.T0600224</name>
    <name evidence="3" type="ORF">POCTA_138.1.T0600231</name>
</gene>
<dbReference type="EMBL" id="CAJJDP010000059">
    <property type="protein sequence ID" value="CAD8172653.1"/>
    <property type="molecule type" value="Genomic_DNA"/>
</dbReference>
<evidence type="ECO:0000313" key="4">
    <source>
        <dbReference type="Proteomes" id="UP000683925"/>
    </source>
</evidence>
<dbReference type="EMBL" id="CAJJDP010000059">
    <property type="protein sequence ID" value="CAD8172667.1"/>
    <property type="molecule type" value="Genomic_DNA"/>
</dbReference>
<keyword evidence="4" id="KW-1185">Reference proteome</keyword>
<dbReference type="OMA" id="HGCWALK"/>
<organism evidence="2 4">
    <name type="scientific">Paramecium octaurelia</name>
    <dbReference type="NCBI Taxonomy" id="43137"/>
    <lineage>
        <taxon>Eukaryota</taxon>
        <taxon>Sar</taxon>
        <taxon>Alveolata</taxon>
        <taxon>Ciliophora</taxon>
        <taxon>Intramacronucleata</taxon>
        <taxon>Oligohymenophorea</taxon>
        <taxon>Peniculida</taxon>
        <taxon>Parameciidae</taxon>
        <taxon>Paramecium</taxon>
    </lineage>
</organism>
<comment type="caution">
    <text evidence="2">The sequence shown here is derived from an EMBL/GenBank/DDBJ whole genome shotgun (WGS) entry which is preliminary data.</text>
</comment>
<feature type="coiled-coil region" evidence="1">
    <location>
        <begin position="68"/>
        <end position="263"/>
    </location>
</feature>
<evidence type="ECO:0000313" key="2">
    <source>
        <dbReference type="EMBL" id="CAD8172653.1"/>
    </source>
</evidence>